<dbReference type="PANTHER" id="PTHR11851:SF224">
    <property type="entry name" value="PROCESSING PROTEASE"/>
    <property type="match status" value="1"/>
</dbReference>
<evidence type="ECO:0000313" key="5">
    <source>
        <dbReference type="Proteomes" id="UP000217343"/>
    </source>
</evidence>
<feature type="domain" description="Peptidase M16 N-terminal" evidence="2">
    <location>
        <begin position="76"/>
        <end position="186"/>
    </location>
</feature>
<dbReference type="InterPro" id="IPR050361">
    <property type="entry name" value="MPP/UQCRC_Complex"/>
</dbReference>
<evidence type="ECO:0000256" key="1">
    <source>
        <dbReference type="SAM" id="SignalP"/>
    </source>
</evidence>
<reference evidence="4 5" key="1">
    <citation type="submission" date="2017-06" db="EMBL/GenBank/DDBJ databases">
        <title>Sequencing and comparative analysis of myxobacterial genomes.</title>
        <authorList>
            <person name="Rupp O."/>
            <person name="Goesmann A."/>
            <person name="Sogaard-Andersen L."/>
        </authorList>
    </citation>
    <scope>NUCLEOTIDE SEQUENCE [LARGE SCALE GENOMIC DNA]</scope>
    <source>
        <strain evidence="4 5">DSM 14697</strain>
    </source>
</reference>
<dbReference type="RefSeq" id="WP_095957104.1">
    <property type="nucleotide sequence ID" value="NZ_CP022203.1"/>
</dbReference>
<name>A0A250JMX6_9BACT</name>
<keyword evidence="1" id="KW-0732">Signal</keyword>
<dbReference type="InterPro" id="IPR011249">
    <property type="entry name" value="Metalloenz_LuxS/M16"/>
</dbReference>
<dbReference type="Pfam" id="PF00675">
    <property type="entry name" value="Peptidase_M16"/>
    <property type="match status" value="1"/>
</dbReference>
<dbReference type="PANTHER" id="PTHR11851">
    <property type="entry name" value="METALLOPROTEASE"/>
    <property type="match status" value="1"/>
</dbReference>
<sequence length="494" mass="51386">MSAPLTWKAAFTTLVLSSVPAAAQGSAAAAQGSAAAPRAAATAAPAQQGVTLPKATTVTLKNGAKLLLVERKELPLVSFSAWVRGGALGDPAGKEGLASLTGELLQKGAGARDARQFAEAVDGVGGAIQVAATLEALVISGQFMSRDTGLMVELLTDMLTRPRFDAKELEKVRARKASEIAAAKDGDPRGLIGAYFQAFHFAGHPYGTPVNGSEASLPGLSREDVLAYAKNHLGGDRLIVSVVGDFDAKALAKKLESSLGGWARAATPAPTVSATAASKGRRVLLVDKPDATQTYFWIGNTGISRTDADRASVRLAETVFGGRFTSLLNTELRVKSGLSYGASSVFIRNTQPGPVVIASYTKTESTGRAIDLALETLAGYRKSGMDDAMLASAKSYVLGQFPPTLETGAQVAGKLSELAFYGLDASDVDGFASAVSATTRAGVNGIIQRKLPAPEDLTFVLIGNASEIRDMARKYGPVTEMSISDKHFAPPAKR</sequence>
<evidence type="ECO:0000259" key="2">
    <source>
        <dbReference type="Pfam" id="PF00675"/>
    </source>
</evidence>
<accession>A0A250JMX6</accession>
<evidence type="ECO:0000259" key="3">
    <source>
        <dbReference type="Pfam" id="PF05193"/>
    </source>
</evidence>
<dbReference type="Pfam" id="PF05193">
    <property type="entry name" value="Peptidase_M16_C"/>
    <property type="match status" value="1"/>
</dbReference>
<feature type="signal peptide" evidence="1">
    <location>
        <begin position="1"/>
        <end position="23"/>
    </location>
</feature>
<dbReference type="AlphaFoldDB" id="A0A250JMX6"/>
<keyword evidence="5" id="KW-1185">Reference proteome</keyword>
<protein>
    <submittedName>
        <fullName evidence="4">Peptidase M16</fullName>
    </submittedName>
</protein>
<dbReference type="EMBL" id="CP022203">
    <property type="protein sequence ID" value="ATB45219.1"/>
    <property type="molecule type" value="Genomic_DNA"/>
</dbReference>
<dbReference type="OrthoDB" id="9811314at2"/>
<feature type="chain" id="PRO_5012603257" evidence="1">
    <location>
        <begin position="24"/>
        <end position="494"/>
    </location>
</feature>
<feature type="domain" description="Peptidase M16 C-terminal" evidence="3">
    <location>
        <begin position="220"/>
        <end position="395"/>
    </location>
</feature>
<dbReference type="InterPro" id="IPR007863">
    <property type="entry name" value="Peptidase_M16_C"/>
</dbReference>
<dbReference type="Proteomes" id="UP000217343">
    <property type="component" value="Chromosome"/>
</dbReference>
<organism evidence="4 5">
    <name type="scientific">Corallococcus macrosporus DSM 14697</name>
    <dbReference type="NCBI Taxonomy" id="1189310"/>
    <lineage>
        <taxon>Bacteria</taxon>
        <taxon>Pseudomonadati</taxon>
        <taxon>Myxococcota</taxon>
        <taxon>Myxococcia</taxon>
        <taxon>Myxococcales</taxon>
        <taxon>Cystobacterineae</taxon>
        <taxon>Myxococcaceae</taxon>
        <taxon>Corallococcus</taxon>
    </lineage>
</organism>
<dbReference type="SUPFAM" id="SSF63411">
    <property type="entry name" value="LuxS/MPP-like metallohydrolase"/>
    <property type="match status" value="2"/>
</dbReference>
<proteinExistence type="predicted"/>
<dbReference type="KEGG" id="mmas:MYMAC_000804"/>
<evidence type="ECO:0000313" key="4">
    <source>
        <dbReference type="EMBL" id="ATB45219.1"/>
    </source>
</evidence>
<dbReference type="Gene3D" id="3.30.830.10">
    <property type="entry name" value="Metalloenzyme, LuxS/M16 peptidase-like"/>
    <property type="match status" value="2"/>
</dbReference>
<gene>
    <name evidence="4" type="ORF">MYMAC_000804</name>
</gene>
<dbReference type="GO" id="GO:0046872">
    <property type="term" value="F:metal ion binding"/>
    <property type="evidence" value="ECO:0007669"/>
    <property type="project" value="InterPro"/>
</dbReference>
<dbReference type="InterPro" id="IPR011765">
    <property type="entry name" value="Pept_M16_N"/>
</dbReference>